<proteinExistence type="predicted"/>
<sequence>MGKKKDLSAAEKSEIVQCLGRGMKTLDISRKLKRDHRTIKRFVADSEHRRVRPDKGTLRKISARSMHRIKRADAKIPLHSSKQIFEAAGASGVPQTSRCIVLQTLATVHKPSIRPPLTNAHKQKWLHWAEKYMKTNFQTVLFTDECRATLDGPDGWSSGWLVDGHPVPTRVQRQQGGGGVMFWAGIMGTELVGPFRVPEGVKMTSAKYVEFMTDHFLPWYRRNNYAFRNKIIFMHENAPFHAAKNTSASMAAMGIKRRESHGVASILP</sequence>
<dbReference type="EMBL" id="CATNWA010020747">
    <property type="protein sequence ID" value="CAI9619737.1"/>
    <property type="molecule type" value="Genomic_DNA"/>
</dbReference>
<dbReference type="InterPro" id="IPR036397">
    <property type="entry name" value="RNaseH_sf"/>
</dbReference>
<protein>
    <recommendedName>
        <fullName evidence="3">Transposase</fullName>
    </recommendedName>
</protein>
<dbReference type="Gene3D" id="3.30.420.10">
    <property type="entry name" value="Ribonuclease H-like superfamily/Ribonuclease H"/>
    <property type="match status" value="1"/>
</dbReference>
<comment type="caution">
    <text evidence="1">The sequence shown here is derived from an EMBL/GenBank/DDBJ whole genome shotgun (WGS) entry which is preliminary data.</text>
</comment>
<keyword evidence="2" id="KW-1185">Reference proteome</keyword>
<evidence type="ECO:0008006" key="3">
    <source>
        <dbReference type="Google" id="ProtNLM"/>
    </source>
</evidence>
<accession>A0ABN9HDD5</accession>
<organism evidence="1 2">
    <name type="scientific">Staurois parvus</name>
    <dbReference type="NCBI Taxonomy" id="386267"/>
    <lineage>
        <taxon>Eukaryota</taxon>
        <taxon>Metazoa</taxon>
        <taxon>Chordata</taxon>
        <taxon>Craniata</taxon>
        <taxon>Vertebrata</taxon>
        <taxon>Euteleostomi</taxon>
        <taxon>Amphibia</taxon>
        <taxon>Batrachia</taxon>
        <taxon>Anura</taxon>
        <taxon>Neobatrachia</taxon>
        <taxon>Ranoidea</taxon>
        <taxon>Ranidae</taxon>
        <taxon>Staurois</taxon>
    </lineage>
</organism>
<evidence type="ECO:0000313" key="1">
    <source>
        <dbReference type="EMBL" id="CAI9619737.1"/>
    </source>
</evidence>
<reference evidence="1" key="1">
    <citation type="submission" date="2023-05" db="EMBL/GenBank/DDBJ databases">
        <authorList>
            <person name="Stuckert A."/>
        </authorList>
    </citation>
    <scope>NUCLEOTIDE SEQUENCE</scope>
</reference>
<name>A0ABN9HDD5_9NEOB</name>
<evidence type="ECO:0000313" key="2">
    <source>
        <dbReference type="Proteomes" id="UP001162483"/>
    </source>
</evidence>
<dbReference type="Proteomes" id="UP001162483">
    <property type="component" value="Unassembled WGS sequence"/>
</dbReference>
<gene>
    <name evidence="1" type="ORF">SPARVUS_LOCUS15881818</name>
</gene>